<dbReference type="GO" id="GO:0000030">
    <property type="term" value="F:mannosyltransferase activity"/>
    <property type="evidence" value="ECO:0007669"/>
    <property type="project" value="TreeGrafter"/>
</dbReference>
<dbReference type="Proteomes" id="UP001249240">
    <property type="component" value="Unassembled WGS sequence"/>
</dbReference>
<evidence type="ECO:0000313" key="3">
    <source>
        <dbReference type="Proteomes" id="UP001249240"/>
    </source>
</evidence>
<gene>
    <name evidence="2" type="ORF">P7D78_07315</name>
</gene>
<dbReference type="SUPFAM" id="SSF53448">
    <property type="entry name" value="Nucleotide-diphospho-sugar transferases"/>
    <property type="match status" value="1"/>
</dbReference>
<dbReference type="PANTHER" id="PTHR32385:SF15">
    <property type="entry name" value="INOSITOL PHOSPHOCERAMIDE MANNOSYLTRANSFERASE 1"/>
    <property type="match status" value="1"/>
</dbReference>
<dbReference type="RefSeq" id="WP_010745506.1">
    <property type="nucleotide sequence ID" value="NZ_BAAAXM010000052.1"/>
</dbReference>
<dbReference type="InterPro" id="IPR051706">
    <property type="entry name" value="Glycosyltransferase_domain"/>
</dbReference>
<dbReference type="EMBL" id="JARPXM010000005">
    <property type="protein sequence ID" value="MDT2537928.1"/>
    <property type="molecule type" value="Genomic_DNA"/>
</dbReference>
<dbReference type="InterPro" id="IPR029044">
    <property type="entry name" value="Nucleotide-diphossugar_trans"/>
</dbReference>
<dbReference type="AlphaFoldDB" id="A0AAW8SSU3"/>
<comment type="caution">
    <text evidence="2">The sequence shown here is derived from an EMBL/GenBank/DDBJ whole genome shotgun (WGS) entry which is preliminary data.</text>
</comment>
<evidence type="ECO:0000313" key="2">
    <source>
        <dbReference type="EMBL" id="MDT2537928.1"/>
    </source>
</evidence>
<reference evidence="2" key="1">
    <citation type="submission" date="2023-03" db="EMBL/GenBank/DDBJ databases">
        <authorList>
            <person name="Shen W."/>
            <person name="Cai J."/>
        </authorList>
    </citation>
    <scope>NUCLEOTIDE SEQUENCE</scope>
    <source>
        <strain evidence="2">B646-2</strain>
    </source>
</reference>
<dbReference type="Gene3D" id="3.90.550.20">
    <property type="match status" value="1"/>
</dbReference>
<proteinExistence type="predicted"/>
<dbReference type="PANTHER" id="PTHR32385">
    <property type="entry name" value="MANNOSYL PHOSPHORYLINOSITOL CERAMIDE SYNTHASE"/>
    <property type="match status" value="1"/>
</dbReference>
<organism evidence="2 3">
    <name type="scientific">Enterococcus raffinosus</name>
    <dbReference type="NCBI Taxonomy" id="71452"/>
    <lineage>
        <taxon>Bacteria</taxon>
        <taxon>Bacillati</taxon>
        <taxon>Bacillota</taxon>
        <taxon>Bacilli</taxon>
        <taxon>Lactobacillales</taxon>
        <taxon>Enterococcaceae</taxon>
        <taxon>Enterococcus</taxon>
    </lineage>
</organism>
<dbReference type="GeneID" id="67040910"/>
<dbReference type="InterPro" id="IPR007577">
    <property type="entry name" value="GlycoTrfase_DXD_sugar-bd_CS"/>
</dbReference>
<sequence length="253" mass="29744">MIPKRIHYCWFGNKPIPDSVKKCIMSWKINCPEYEIIRWDESNYDINKITFIKEAYQAKKYAFVSDYARLDIIYNNGGFYLDTDVELIKSLDRFCEDKCFMGCELPGKVATGLGFGATKGSTILKRNMDIYEKSSFYENGHQNSITCVEYTSNLLLEYGLKKSRDIQYLDSGNITIYPTEFFCPYNMITKKTTITNNTYSIHHYDATWYSENILLKKWKKMILPMKVYLKRIVNSLFGEGIYEKIRNSLKRDL</sequence>
<evidence type="ECO:0000256" key="1">
    <source>
        <dbReference type="ARBA" id="ARBA00022679"/>
    </source>
</evidence>
<dbReference type="GO" id="GO:0016020">
    <property type="term" value="C:membrane"/>
    <property type="evidence" value="ECO:0007669"/>
    <property type="project" value="GOC"/>
</dbReference>
<dbReference type="Pfam" id="PF04488">
    <property type="entry name" value="Gly_transf_sug"/>
    <property type="match status" value="1"/>
</dbReference>
<name>A0AAW8SSU3_9ENTE</name>
<keyword evidence="1" id="KW-0808">Transferase</keyword>
<dbReference type="GO" id="GO:0051999">
    <property type="term" value="P:mannosyl-inositol phosphorylceramide biosynthetic process"/>
    <property type="evidence" value="ECO:0007669"/>
    <property type="project" value="TreeGrafter"/>
</dbReference>
<accession>A0AAW8SSU3</accession>
<protein>
    <submittedName>
        <fullName evidence="2">Glycosyltransferase</fullName>
    </submittedName>
</protein>